<name>A0A382RTZ1_9ZZZZ</name>
<reference evidence="1" key="1">
    <citation type="submission" date="2018-05" db="EMBL/GenBank/DDBJ databases">
        <authorList>
            <person name="Lanie J.A."/>
            <person name="Ng W.-L."/>
            <person name="Kazmierczak K.M."/>
            <person name="Andrzejewski T.M."/>
            <person name="Davidsen T.M."/>
            <person name="Wayne K.J."/>
            <person name="Tettelin H."/>
            <person name="Glass J.I."/>
            <person name="Rusch D."/>
            <person name="Podicherti R."/>
            <person name="Tsui H.-C.T."/>
            <person name="Winkler M.E."/>
        </authorList>
    </citation>
    <scope>NUCLEOTIDE SEQUENCE</scope>
</reference>
<dbReference type="AlphaFoldDB" id="A0A382RTZ1"/>
<accession>A0A382RTZ1</accession>
<evidence type="ECO:0000313" key="1">
    <source>
        <dbReference type="EMBL" id="SVD00527.1"/>
    </source>
</evidence>
<protein>
    <submittedName>
        <fullName evidence="1">Uncharacterized protein</fullName>
    </submittedName>
</protein>
<feature type="non-terminal residue" evidence="1">
    <location>
        <position position="110"/>
    </location>
</feature>
<sequence length="110" mass="12040">MPKVKPVKKSCRKFIIPKAVAALATLAAALSPGPAGTADAARVYRDRVNPQWAIDNSHFWYRNDLAQGTREFVLVDLKKGTREPAFDGERLARALLDAGVKGIEADRLPL</sequence>
<organism evidence="1">
    <name type="scientific">marine metagenome</name>
    <dbReference type="NCBI Taxonomy" id="408172"/>
    <lineage>
        <taxon>unclassified sequences</taxon>
        <taxon>metagenomes</taxon>
        <taxon>ecological metagenomes</taxon>
    </lineage>
</organism>
<gene>
    <name evidence="1" type="ORF">METZ01_LOCUS353381</name>
</gene>
<proteinExistence type="predicted"/>
<dbReference type="EMBL" id="UINC01123805">
    <property type="protein sequence ID" value="SVD00527.1"/>
    <property type="molecule type" value="Genomic_DNA"/>
</dbReference>